<organism evidence="3 4">
    <name type="scientific">Hyaloscypha variabilis (strain UAMH 11265 / GT02V1 / F)</name>
    <name type="common">Meliniomyces variabilis</name>
    <dbReference type="NCBI Taxonomy" id="1149755"/>
    <lineage>
        <taxon>Eukaryota</taxon>
        <taxon>Fungi</taxon>
        <taxon>Dikarya</taxon>
        <taxon>Ascomycota</taxon>
        <taxon>Pezizomycotina</taxon>
        <taxon>Leotiomycetes</taxon>
        <taxon>Helotiales</taxon>
        <taxon>Hyaloscyphaceae</taxon>
        <taxon>Hyaloscypha</taxon>
        <taxon>Hyaloscypha variabilis</taxon>
    </lineage>
</organism>
<name>A0A2J6RZ39_HYAVF</name>
<dbReference type="PANTHER" id="PTHR46825">
    <property type="entry name" value="D-ALANYL-D-ALANINE-CARBOXYPEPTIDASE/ENDOPEPTIDASE AMPH"/>
    <property type="match status" value="1"/>
</dbReference>
<dbReference type="InterPro" id="IPR001466">
    <property type="entry name" value="Beta-lactam-related"/>
</dbReference>
<dbReference type="Gene3D" id="3.40.710.10">
    <property type="entry name" value="DD-peptidase/beta-lactamase superfamily"/>
    <property type="match status" value="1"/>
</dbReference>
<evidence type="ECO:0000256" key="1">
    <source>
        <dbReference type="ARBA" id="ARBA00038215"/>
    </source>
</evidence>
<comment type="similarity">
    <text evidence="1">Belongs to the peptidase S12 family.</text>
</comment>
<dbReference type="EMBL" id="KZ613942">
    <property type="protein sequence ID" value="PMD43786.1"/>
    <property type="molecule type" value="Genomic_DNA"/>
</dbReference>
<accession>A0A2J6RZ39</accession>
<dbReference type="PANTHER" id="PTHR46825:SF9">
    <property type="entry name" value="BETA-LACTAMASE-RELATED DOMAIN-CONTAINING PROTEIN"/>
    <property type="match status" value="1"/>
</dbReference>
<proteinExistence type="inferred from homology"/>
<feature type="domain" description="Beta-lactamase-related" evidence="2">
    <location>
        <begin position="51"/>
        <end position="394"/>
    </location>
</feature>
<evidence type="ECO:0000259" key="2">
    <source>
        <dbReference type="Pfam" id="PF00144"/>
    </source>
</evidence>
<reference evidence="3 4" key="1">
    <citation type="submission" date="2016-04" db="EMBL/GenBank/DDBJ databases">
        <title>A degradative enzymes factory behind the ericoid mycorrhizal symbiosis.</title>
        <authorList>
            <consortium name="DOE Joint Genome Institute"/>
            <person name="Martino E."/>
            <person name="Morin E."/>
            <person name="Grelet G."/>
            <person name="Kuo A."/>
            <person name="Kohler A."/>
            <person name="Daghino S."/>
            <person name="Barry K."/>
            <person name="Choi C."/>
            <person name="Cichocki N."/>
            <person name="Clum A."/>
            <person name="Copeland A."/>
            <person name="Hainaut M."/>
            <person name="Haridas S."/>
            <person name="Labutti K."/>
            <person name="Lindquist E."/>
            <person name="Lipzen A."/>
            <person name="Khouja H.-R."/>
            <person name="Murat C."/>
            <person name="Ohm R."/>
            <person name="Olson A."/>
            <person name="Spatafora J."/>
            <person name="Veneault-Fourrey C."/>
            <person name="Henrissat B."/>
            <person name="Grigoriev I."/>
            <person name="Martin F."/>
            <person name="Perotto S."/>
        </authorList>
    </citation>
    <scope>NUCLEOTIDE SEQUENCE [LARGE SCALE GENOMIC DNA]</scope>
    <source>
        <strain evidence="3 4">F</strain>
    </source>
</reference>
<dbReference type="Proteomes" id="UP000235786">
    <property type="component" value="Unassembled WGS sequence"/>
</dbReference>
<dbReference type="InterPro" id="IPR050491">
    <property type="entry name" value="AmpC-like"/>
</dbReference>
<dbReference type="AlphaFoldDB" id="A0A2J6RZ39"/>
<dbReference type="Pfam" id="PF00144">
    <property type="entry name" value="Beta-lactamase"/>
    <property type="match status" value="1"/>
</dbReference>
<keyword evidence="4" id="KW-1185">Reference proteome</keyword>
<dbReference type="OrthoDB" id="5946976at2759"/>
<dbReference type="SUPFAM" id="SSF56601">
    <property type="entry name" value="beta-lactamase/transpeptidase-like"/>
    <property type="match status" value="1"/>
</dbReference>
<sequence>MPSYQQTFEALDPSILAILDISNTDRCSLYCSAEDQKFHATYHKPATGRAQRDPKCDEDLLFQCASLFKVFIAASLTLIIDRLSSDPSATARYRKLEGAWDKPFTDVFNKLVGDQDQMQPLPGDPSVLQLLLHYKGVYDINHILLAPDGTPLQGLHDVIDRISQYAKDTREQEAEGESQIRYSNANYILLALLVDKASGSLNEFLKKYIFKPFGMQRTFLSLEDLHSRSNESQRQPHVVSSDRHRRIFRANTTLGLFDVVEIAWLGPYTSTADLGRFFEGLLSLKDGKPIGLFDKAVVEFLGSGRSRISEQEGYIRCGLRTSLNSTGPGSHSLNRLISPDSSIKTHVLGKTPSGEEISAIYLAGSATGWSGTVYFLPNKSTFVITLTNTSGPLDASDLISRLCLQELFDLRPPKAISWDVSNYLPNRSTMTPAERYRSYYVALAGQIFDENALKMKELEQLDDQPDTPTSDCPDLPGTYFCSRNGQYLHVIDWKGEDDERLEGVLRVVIQSGTKESQKLRFAKKGEKFRICSPEKFSVLAIDCFDAWKNLEFEVDRDGGGVKSLSRQGVYLNDIFVREKP</sequence>
<evidence type="ECO:0000313" key="4">
    <source>
        <dbReference type="Proteomes" id="UP000235786"/>
    </source>
</evidence>
<protein>
    <submittedName>
        <fullName evidence="3">Beta-lactamase/transpeptidase-like protein</fullName>
    </submittedName>
</protein>
<gene>
    <name evidence="3" type="ORF">L207DRAFT_303747</name>
</gene>
<dbReference type="InterPro" id="IPR012338">
    <property type="entry name" value="Beta-lactam/transpept-like"/>
</dbReference>
<evidence type="ECO:0000313" key="3">
    <source>
        <dbReference type="EMBL" id="PMD43786.1"/>
    </source>
</evidence>